<keyword evidence="1" id="KW-0645">Protease</keyword>
<gene>
    <name evidence="1" type="ordered locus">TERTU_3697</name>
</gene>
<name>C5BS81_TERTT</name>
<dbReference type="Proteomes" id="UP000009080">
    <property type="component" value="Chromosome"/>
</dbReference>
<dbReference type="eggNOG" id="COG3577">
    <property type="taxonomic scope" value="Bacteria"/>
</dbReference>
<dbReference type="EC" id="3.4.23.-" evidence="1"/>
<evidence type="ECO:0000313" key="1">
    <source>
        <dbReference type="EMBL" id="ACR10896.1"/>
    </source>
</evidence>
<accession>C5BS81</accession>
<dbReference type="NCBIfam" id="TIGR02281">
    <property type="entry name" value="clan_AA_DTGA"/>
    <property type="match status" value="1"/>
</dbReference>
<proteinExistence type="predicted"/>
<dbReference type="InterPro" id="IPR021109">
    <property type="entry name" value="Peptidase_aspartic_dom_sf"/>
</dbReference>
<sequence length="207" mass="22440">MLWVLVATMSFSARAQQIEVKGLFNGSALLVIDGQQRLLKAGKTSPEGVKLITSNSKYADVEIGGERQRLTLSRRVGGTYKPPEITEVRLPSGRHGHYWSQGRINGRSTQFMVDTGASSVAMSSVEARRLGIDYKSGSRGWVSTAGGNKQAYRVTLASVSLGMITLNGVEASIIEGNSPREVLLGNSFLRRVDMKVEQGVLVLTARQ</sequence>
<dbReference type="CDD" id="cd05483">
    <property type="entry name" value="retropepsin_like_bacteria"/>
    <property type="match status" value="1"/>
</dbReference>
<dbReference type="GO" id="GO:0008233">
    <property type="term" value="F:peptidase activity"/>
    <property type="evidence" value="ECO:0007669"/>
    <property type="project" value="UniProtKB-KW"/>
</dbReference>
<evidence type="ECO:0000313" key="2">
    <source>
        <dbReference type="Proteomes" id="UP000009080"/>
    </source>
</evidence>
<dbReference type="HOGENOM" id="CLU_104576_0_0_6"/>
<dbReference type="Gene3D" id="2.40.70.10">
    <property type="entry name" value="Acid Proteases"/>
    <property type="match status" value="1"/>
</dbReference>
<keyword evidence="2" id="KW-1185">Reference proteome</keyword>
<dbReference type="InterPro" id="IPR034122">
    <property type="entry name" value="Retropepsin-like_bacterial"/>
</dbReference>
<reference evidence="1 2" key="1">
    <citation type="journal article" date="2009" name="PLoS ONE">
        <title>The complete genome of Teredinibacter turnerae T7901: an intracellular endosymbiont of marine wood-boring bivalves (shipworms).</title>
        <authorList>
            <person name="Yang J.C."/>
            <person name="Madupu R."/>
            <person name="Durkin A.S."/>
            <person name="Ekborg N.A."/>
            <person name="Pedamallu C.S."/>
            <person name="Hostetler J.B."/>
            <person name="Radune D."/>
            <person name="Toms B.S."/>
            <person name="Henrissat B."/>
            <person name="Coutinho P.M."/>
            <person name="Schwarz S."/>
            <person name="Field L."/>
            <person name="Trindade-Silva A.E."/>
            <person name="Soares C.A.G."/>
            <person name="Elshahawi S."/>
            <person name="Hanora A."/>
            <person name="Schmidt E.W."/>
            <person name="Haygood M.G."/>
            <person name="Posfai J."/>
            <person name="Benner J."/>
            <person name="Madinger C."/>
            <person name="Nove J."/>
            <person name="Anton B."/>
            <person name="Chaudhary K."/>
            <person name="Foster J."/>
            <person name="Holman A."/>
            <person name="Kumar S."/>
            <person name="Lessard P.A."/>
            <person name="Luyten Y.A."/>
            <person name="Slatko B."/>
            <person name="Wood N."/>
            <person name="Wu B."/>
            <person name="Teplitski M."/>
            <person name="Mougous J.D."/>
            <person name="Ward N."/>
            <person name="Eisen J.A."/>
            <person name="Badger J.H."/>
            <person name="Distel D.L."/>
        </authorList>
    </citation>
    <scope>NUCLEOTIDE SEQUENCE [LARGE SCALE GENOMIC DNA]</scope>
    <source>
        <strain evidence="2">ATCC 39867 / T7901</strain>
    </source>
</reference>
<dbReference type="SUPFAM" id="SSF50630">
    <property type="entry name" value="Acid proteases"/>
    <property type="match status" value="1"/>
</dbReference>
<dbReference type="OrthoDB" id="185963at2"/>
<dbReference type="InterPro" id="IPR011969">
    <property type="entry name" value="Clan_AA_Asp_peptidase_C"/>
</dbReference>
<dbReference type="EMBL" id="CP001614">
    <property type="protein sequence ID" value="ACR10896.1"/>
    <property type="molecule type" value="Genomic_DNA"/>
</dbReference>
<dbReference type="GO" id="GO:0006508">
    <property type="term" value="P:proteolysis"/>
    <property type="evidence" value="ECO:0007669"/>
    <property type="project" value="UniProtKB-KW"/>
</dbReference>
<protein>
    <submittedName>
        <fullName evidence="1">Clan AA aspartic protease, TIGR02281 family</fullName>
        <ecNumber evidence="1">3.4.23.-</ecNumber>
    </submittedName>
</protein>
<dbReference type="KEGG" id="ttu:TERTU_3697"/>
<keyword evidence="1" id="KW-0378">Hydrolase</keyword>
<dbReference type="AlphaFoldDB" id="C5BS81"/>
<organism evidence="1 2">
    <name type="scientific">Teredinibacter turnerae (strain ATCC 39867 / T7901)</name>
    <dbReference type="NCBI Taxonomy" id="377629"/>
    <lineage>
        <taxon>Bacteria</taxon>
        <taxon>Pseudomonadati</taxon>
        <taxon>Pseudomonadota</taxon>
        <taxon>Gammaproteobacteria</taxon>
        <taxon>Cellvibrionales</taxon>
        <taxon>Cellvibrionaceae</taxon>
        <taxon>Teredinibacter</taxon>
    </lineage>
</organism>
<dbReference type="Pfam" id="PF13975">
    <property type="entry name" value="gag-asp_proteas"/>
    <property type="match status" value="1"/>
</dbReference>
<dbReference type="STRING" id="377629.TERTU_3697"/>